<evidence type="ECO:0000256" key="2">
    <source>
        <dbReference type="SAM" id="Phobius"/>
    </source>
</evidence>
<feature type="region of interest" description="Disordered" evidence="1">
    <location>
        <begin position="22"/>
        <end position="61"/>
    </location>
</feature>
<keyword evidence="2" id="KW-1133">Transmembrane helix</keyword>
<feature type="compositionally biased region" description="Low complexity" evidence="1">
    <location>
        <begin position="464"/>
        <end position="474"/>
    </location>
</feature>
<feature type="region of interest" description="Disordered" evidence="1">
    <location>
        <begin position="452"/>
        <end position="474"/>
    </location>
</feature>
<accession>A0A9P6ESQ0</accession>
<proteinExistence type="predicted"/>
<organism evidence="3 4">
    <name type="scientific">Crepidotus variabilis</name>
    <dbReference type="NCBI Taxonomy" id="179855"/>
    <lineage>
        <taxon>Eukaryota</taxon>
        <taxon>Fungi</taxon>
        <taxon>Dikarya</taxon>
        <taxon>Basidiomycota</taxon>
        <taxon>Agaricomycotina</taxon>
        <taxon>Agaricomycetes</taxon>
        <taxon>Agaricomycetidae</taxon>
        <taxon>Agaricales</taxon>
        <taxon>Agaricineae</taxon>
        <taxon>Crepidotaceae</taxon>
        <taxon>Crepidotus</taxon>
    </lineage>
</organism>
<feature type="compositionally biased region" description="Low complexity" evidence="1">
    <location>
        <begin position="33"/>
        <end position="48"/>
    </location>
</feature>
<reference evidence="3" key="1">
    <citation type="submission" date="2020-11" db="EMBL/GenBank/DDBJ databases">
        <authorList>
            <consortium name="DOE Joint Genome Institute"/>
            <person name="Ahrendt S."/>
            <person name="Riley R."/>
            <person name="Andreopoulos W."/>
            <person name="Labutti K."/>
            <person name="Pangilinan J."/>
            <person name="Ruiz-Duenas F.J."/>
            <person name="Barrasa J.M."/>
            <person name="Sanchez-Garcia M."/>
            <person name="Camarero S."/>
            <person name="Miyauchi S."/>
            <person name="Serrano A."/>
            <person name="Linde D."/>
            <person name="Babiker R."/>
            <person name="Drula E."/>
            <person name="Ayuso-Fernandez I."/>
            <person name="Pacheco R."/>
            <person name="Padilla G."/>
            <person name="Ferreira P."/>
            <person name="Barriuso J."/>
            <person name="Kellner H."/>
            <person name="Castanera R."/>
            <person name="Alfaro M."/>
            <person name="Ramirez L."/>
            <person name="Pisabarro A.G."/>
            <person name="Kuo A."/>
            <person name="Tritt A."/>
            <person name="Lipzen A."/>
            <person name="He G."/>
            <person name="Yan M."/>
            <person name="Ng V."/>
            <person name="Cullen D."/>
            <person name="Martin F."/>
            <person name="Rosso M.-N."/>
            <person name="Henrissat B."/>
            <person name="Hibbett D."/>
            <person name="Martinez A.T."/>
            <person name="Grigoriev I.V."/>
        </authorList>
    </citation>
    <scope>NUCLEOTIDE SEQUENCE</scope>
    <source>
        <strain evidence="3">CBS 506.95</strain>
    </source>
</reference>
<keyword evidence="4" id="KW-1185">Reference proteome</keyword>
<evidence type="ECO:0000313" key="4">
    <source>
        <dbReference type="Proteomes" id="UP000807306"/>
    </source>
</evidence>
<dbReference type="PANTHER" id="PTHR37848:SF1">
    <property type="entry name" value="SUN DOMAIN-CONTAINING PROTEIN"/>
    <property type="match status" value="1"/>
</dbReference>
<keyword evidence="2" id="KW-0812">Transmembrane</keyword>
<dbReference type="Proteomes" id="UP000807306">
    <property type="component" value="Unassembled WGS sequence"/>
</dbReference>
<evidence type="ECO:0000313" key="3">
    <source>
        <dbReference type="EMBL" id="KAF9535451.1"/>
    </source>
</evidence>
<feature type="transmembrane region" description="Helical" evidence="2">
    <location>
        <begin position="382"/>
        <end position="399"/>
    </location>
</feature>
<comment type="caution">
    <text evidence="3">The sequence shown here is derived from an EMBL/GenBank/DDBJ whole genome shotgun (WGS) entry which is preliminary data.</text>
</comment>
<protein>
    <submittedName>
        <fullName evidence="3">Uncharacterized protein</fullName>
    </submittedName>
</protein>
<dbReference type="OrthoDB" id="203796at2759"/>
<keyword evidence="2" id="KW-0472">Membrane</keyword>
<evidence type="ECO:0000256" key="1">
    <source>
        <dbReference type="SAM" id="MobiDB-lite"/>
    </source>
</evidence>
<sequence>MIIESETADDKKPLLRDSEQFSVTVSTSGGPTISGASTSYATSSAVSSPLTPSVGPLSPLHERSERDNHLLVDMSTEVAEVNVSTVPDEPPPEFAPYEAESFEVGYEDVVSHDPHLNTDGEALYRFLLTQSESLPYLRINFRGTHAETKYRWVTHRDNQGRQSTRQESYNETITDFDFCVDISPNQLQSLTTSEPGAGASASTPVSGHDEFKSAHWSVADDEPAYRGRMVREYEATFLRSLESSNPLSNRSTATSDEISRYKEWIKRRKALGYPPWFREEDEWGGQEGVLRALADSSRSSLKSTKTLREWADEYCASPKFLKEFVYEKVIYGWDFGSLERSLQSLVTKTPYGGSLSITFTPHNSKIYIRPDNWVSRMLSNKWLKFLSIILLVFPFIWLFKRFHPRGGGRWEVCGGAYPLKKIVDLNETEVNDQGDGKLAREQQSEADILQADPDDELPSYDDVNSNSNSTSNQSDLIEPVLSSIANLISNSNTSLPSGSGLNPRRDSYPHSSRGYNPAYPSRPSPSAVQRMYRRPDYTQNSSSLSRAHLTQASSSSSNPPPGSPQPRIIRTPTGPKKLYGIREGEWFRAFEGVITRAVVGQHQSTHPLQSEHLTPSVGLDGYDEAGLDSWLVSSRTP</sequence>
<name>A0A9P6ESQ0_9AGAR</name>
<dbReference type="EMBL" id="MU157824">
    <property type="protein sequence ID" value="KAF9535451.1"/>
    <property type="molecule type" value="Genomic_DNA"/>
</dbReference>
<feature type="compositionally biased region" description="Polar residues" evidence="1">
    <location>
        <begin position="537"/>
        <end position="552"/>
    </location>
</feature>
<dbReference type="AlphaFoldDB" id="A0A9P6ESQ0"/>
<dbReference type="PANTHER" id="PTHR37848">
    <property type="entry name" value="EXPRESSED PROTEIN"/>
    <property type="match status" value="1"/>
</dbReference>
<feature type="compositionally biased region" description="Polar residues" evidence="1">
    <location>
        <begin position="22"/>
        <end position="31"/>
    </location>
</feature>
<feature type="region of interest" description="Disordered" evidence="1">
    <location>
        <begin position="492"/>
        <end position="575"/>
    </location>
</feature>
<gene>
    <name evidence="3" type="ORF">CPB83DRAFT_841772</name>
</gene>